<name>A0AAD1R9P7_PELCU</name>
<keyword evidence="1" id="KW-0732">Signal</keyword>
<evidence type="ECO:0000313" key="3">
    <source>
        <dbReference type="Proteomes" id="UP001295444"/>
    </source>
</evidence>
<organism evidence="2 3">
    <name type="scientific">Pelobates cultripes</name>
    <name type="common">Western spadefoot toad</name>
    <dbReference type="NCBI Taxonomy" id="61616"/>
    <lineage>
        <taxon>Eukaryota</taxon>
        <taxon>Metazoa</taxon>
        <taxon>Chordata</taxon>
        <taxon>Craniata</taxon>
        <taxon>Vertebrata</taxon>
        <taxon>Euteleostomi</taxon>
        <taxon>Amphibia</taxon>
        <taxon>Batrachia</taxon>
        <taxon>Anura</taxon>
        <taxon>Pelobatoidea</taxon>
        <taxon>Pelobatidae</taxon>
        <taxon>Pelobates</taxon>
    </lineage>
</organism>
<proteinExistence type="predicted"/>
<feature type="signal peptide" evidence="1">
    <location>
        <begin position="1"/>
        <end position="20"/>
    </location>
</feature>
<dbReference type="InterPro" id="IPR026772">
    <property type="entry name" value="Fibin"/>
</dbReference>
<accession>A0AAD1R9P7</accession>
<protein>
    <submittedName>
        <fullName evidence="2">Uncharacterized protein</fullName>
    </submittedName>
</protein>
<feature type="chain" id="PRO_5041990672" evidence="1">
    <location>
        <begin position="21"/>
        <end position="212"/>
    </location>
</feature>
<dbReference type="AlphaFoldDB" id="A0AAD1R9P7"/>
<evidence type="ECO:0000313" key="2">
    <source>
        <dbReference type="EMBL" id="CAH2245527.1"/>
    </source>
</evidence>
<dbReference type="Proteomes" id="UP001295444">
    <property type="component" value="Chromosome 02"/>
</dbReference>
<dbReference type="Pfam" id="PF15819">
    <property type="entry name" value="Fibin"/>
    <property type="match status" value="1"/>
</dbReference>
<dbReference type="PROSITE" id="PS51257">
    <property type="entry name" value="PROKAR_LIPOPROTEIN"/>
    <property type="match status" value="1"/>
</dbReference>
<reference evidence="2" key="1">
    <citation type="submission" date="2022-03" db="EMBL/GenBank/DDBJ databases">
        <authorList>
            <person name="Alioto T."/>
            <person name="Alioto T."/>
            <person name="Gomez Garrido J."/>
        </authorList>
    </citation>
    <scope>NUCLEOTIDE SEQUENCE</scope>
</reference>
<gene>
    <name evidence="2" type="ORF">PECUL_23A058510</name>
</gene>
<evidence type="ECO:0000256" key="1">
    <source>
        <dbReference type="SAM" id="SignalP"/>
    </source>
</evidence>
<keyword evidence="3" id="KW-1185">Reference proteome</keyword>
<dbReference type="EMBL" id="OW240913">
    <property type="protein sequence ID" value="CAH2245527.1"/>
    <property type="molecule type" value="Genomic_DNA"/>
</dbReference>
<sequence>MWRWAALSAIVNLWLTVTFSSCQSGDEALEDLGSGYIVNTLRDQPKESQDHPYQPNTNQCQLTFVTPPRESCTKKDSSPVLKEDVNYLKTILQDSNRILHSLQYTVNADTQDHGYQEIISEYNKGTKEDNKEFYMTLNKVMTEIQTHMNDDSSDVPDERNKLRKNFHMMDHLLRSTSHLAEKLEKTSHDLDVFLEKQLEKSATLAYHNTIRS</sequence>